<dbReference type="PANTHER" id="PTHR42811">
    <property type="entry name" value="SERINE ACETYLTRANSFERASE"/>
    <property type="match status" value="1"/>
</dbReference>
<gene>
    <name evidence="1" type="ORF">MNB_SV-14-667</name>
</gene>
<keyword evidence="1" id="KW-0012">Acyltransferase</keyword>
<keyword evidence="1" id="KW-0808">Transferase</keyword>
<organism evidence="1">
    <name type="scientific">hydrothermal vent metagenome</name>
    <dbReference type="NCBI Taxonomy" id="652676"/>
    <lineage>
        <taxon>unclassified sequences</taxon>
        <taxon>metagenomes</taxon>
        <taxon>ecological metagenomes</taxon>
    </lineage>
</organism>
<dbReference type="InterPro" id="IPR011004">
    <property type="entry name" value="Trimer_LpxA-like_sf"/>
</dbReference>
<dbReference type="EMBL" id="FPHN01000150">
    <property type="protein sequence ID" value="SFV63092.1"/>
    <property type="molecule type" value="Genomic_DNA"/>
</dbReference>
<reference evidence="1" key="1">
    <citation type="submission" date="2016-10" db="EMBL/GenBank/DDBJ databases">
        <authorList>
            <person name="de Groot N.N."/>
        </authorList>
    </citation>
    <scope>NUCLEOTIDE SEQUENCE</scope>
</reference>
<dbReference type="SUPFAM" id="SSF51161">
    <property type="entry name" value="Trimeric LpxA-like enzymes"/>
    <property type="match status" value="1"/>
</dbReference>
<dbReference type="EC" id="2.3.1.30" evidence="1"/>
<dbReference type="AlphaFoldDB" id="A0A1W1CBJ8"/>
<proteinExistence type="predicted"/>
<protein>
    <submittedName>
        <fullName evidence="1">Serine acetyltransferase</fullName>
        <ecNumber evidence="1">2.3.1.30</ecNumber>
    </submittedName>
</protein>
<dbReference type="GO" id="GO:0009001">
    <property type="term" value="F:serine O-acetyltransferase activity"/>
    <property type="evidence" value="ECO:0007669"/>
    <property type="project" value="UniProtKB-EC"/>
</dbReference>
<evidence type="ECO:0000313" key="1">
    <source>
        <dbReference type="EMBL" id="SFV63092.1"/>
    </source>
</evidence>
<dbReference type="Gene3D" id="2.160.10.10">
    <property type="entry name" value="Hexapeptide repeat proteins"/>
    <property type="match status" value="1"/>
</dbReference>
<sequence length="93" mass="9774">MVIHARTEIGDNCLVGQGVTIGGKANLHKAPKIGNFVYMAAGSRIIGDITIGNNVVIGVNAVVNKSVPDNCVVAGIPAKIIKRDIDIMDYMDV</sequence>
<accession>A0A1W1CBJ8</accession>
<name>A0A1W1CBJ8_9ZZZZ</name>